<protein>
    <submittedName>
        <fullName evidence="1">Uncharacterized protein</fullName>
    </submittedName>
</protein>
<organism evidence="1 2">
    <name type="scientific">Emydomyces testavorans</name>
    <dbReference type="NCBI Taxonomy" id="2070801"/>
    <lineage>
        <taxon>Eukaryota</taxon>
        <taxon>Fungi</taxon>
        <taxon>Dikarya</taxon>
        <taxon>Ascomycota</taxon>
        <taxon>Pezizomycotina</taxon>
        <taxon>Eurotiomycetes</taxon>
        <taxon>Eurotiomycetidae</taxon>
        <taxon>Onygenales</taxon>
        <taxon>Nannizziopsiaceae</taxon>
        <taxon>Emydomyces</taxon>
    </lineage>
</organism>
<sequence length="100" mass="11583">MSKAKKAGRQFIEAIPDHKLKDIPDSTTLLCKNRNFRLDMQGVTTKDPKKWNIQVQINNQTTITTLKREKGKTVSIVLVPIDKTWSPKRIREELLKKLNL</sequence>
<gene>
    <name evidence="1" type="ORF">PRK78_002451</name>
</gene>
<dbReference type="EMBL" id="CP120628">
    <property type="protein sequence ID" value="WEW56992.1"/>
    <property type="molecule type" value="Genomic_DNA"/>
</dbReference>
<proteinExistence type="predicted"/>
<reference evidence="1" key="1">
    <citation type="submission" date="2023-03" db="EMBL/GenBank/DDBJ databases">
        <title>Emydomyces testavorans Genome Sequence.</title>
        <authorList>
            <person name="Hoyer L."/>
        </authorList>
    </citation>
    <scope>NUCLEOTIDE SEQUENCE</scope>
    <source>
        <strain evidence="1">16-2883</strain>
    </source>
</reference>
<accession>A0AAF0DGD7</accession>
<evidence type="ECO:0000313" key="2">
    <source>
        <dbReference type="Proteomes" id="UP001219355"/>
    </source>
</evidence>
<evidence type="ECO:0000313" key="1">
    <source>
        <dbReference type="EMBL" id="WEW56992.1"/>
    </source>
</evidence>
<name>A0AAF0DGD7_9EURO</name>
<dbReference type="Proteomes" id="UP001219355">
    <property type="component" value="Chromosome 2"/>
</dbReference>
<keyword evidence="2" id="KW-1185">Reference proteome</keyword>
<dbReference type="AlphaFoldDB" id="A0AAF0DGD7"/>